<dbReference type="Gramene" id="ONK77307">
    <property type="protein sequence ID" value="ONK77307"/>
    <property type="gene ID" value="A4U43_C02F5190"/>
</dbReference>
<gene>
    <name evidence="3" type="ORF">A4U43_C02F5190</name>
</gene>
<keyword evidence="2" id="KW-0812">Transmembrane</keyword>
<evidence type="ECO:0000256" key="2">
    <source>
        <dbReference type="SAM" id="Phobius"/>
    </source>
</evidence>
<feature type="transmembrane region" description="Helical" evidence="2">
    <location>
        <begin position="140"/>
        <end position="160"/>
    </location>
</feature>
<name>A0A5P1FIS0_ASPOF</name>
<proteinExistence type="predicted"/>
<keyword evidence="4" id="KW-1185">Reference proteome</keyword>
<dbReference type="EMBL" id="CM007382">
    <property type="protein sequence ID" value="ONK77307.1"/>
    <property type="molecule type" value="Genomic_DNA"/>
</dbReference>
<dbReference type="PANTHER" id="PTHR33646">
    <property type="entry name" value="GB|AAF00631.1"/>
    <property type="match status" value="1"/>
</dbReference>
<evidence type="ECO:0000256" key="1">
    <source>
        <dbReference type="SAM" id="MobiDB-lite"/>
    </source>
</evidence>
<evidence type="ECO:0000313" key="4">
    <source>
        <dbReference type="Proteomes" id="UP000243459"/>
    </source>
</evidence>
<dbReference type="Proteomes" id="UP000243459">
    <property type="component" value="Chromosome 2"/>
</dbReference>
<feature type="region of interest" description="Disordered" evidence="1">
    <location>
        <begin position="1"/>
        <end position="110"/>
    </location>
</feature>
<feature type="compositionally biased region" description="Basic and acidic residues" evidence="1">
    <location>
        <begin position="96"/>
        <end position="110"/>
    </location>
</feature>
<dbReference type="OrthoDB" id="1931521at2759"/>
<dbReference type="InterPro" id="IPR045883">
    <property type="entry name" value="At4g13530-like"/>
</dbReference>
<feature type="compositionally biased region" description="Basic and acidic residues" evidence="1">
    <location>
        <begin position="73"/>
        <end position="84"/>
    </location>
</feature>
<protein>
    <submittedName>
        <fullName evidence="3">Uncharacterized protein</fullName>
    </submittedName>
</protein>
<dbReference type="AlphaFoldDB" id="A0A5P1FIS0"/>
<keyword evidence="2" id="KW-1133">Transmembrane helix</keyword>
<keyword evidence="2" id="KW-0472">Membrane</keyword>
<evidence type="ECO:0000313" key="3">
    <source>
        <dbReference type="EMBL" id="ONK77307.1"/>
    </source>
</evidence>
<organism evidence="3 4">
    <name type="scientific">Asparagus officinalis</name>
    <name type="common">Garden asparagus</name>
    <dbReference type="NCBI Taxonomy" id="4686"/>
    <lineage>
        <taxon>Eukaryota</taxon>
        <taxon>Viridiplantae</taxon>
        <taxon>Streptophyta</taxon>
        <taxon>Embryophyta</taxon>
        <taxon>Tracheophyta</taxon>
        <taxon>Spermatophyta</taxon>
        <taxon>Magnoliopsida</taxon>
        <taxon>Liliopsida</taxon>
        <taxon>Asparagales</taxon>
        <taxon>Asparagaceae</taxon>
        <taxon>Asparagoideae</taxon>
        <taxon>Asparagus</taxon>
    </lineage>
</organism>
<accession>A0A5P1FIS0</accession>
<reference evidence="4" key="1">
    <citation type="journal article" date="2017" name="Nat. Commun.">
        <title>The asparagus genome sheds light on the origin and evolution of a young Y chromosome.</title>
        <authorList>
            <person name="Harkess A."/>
            <person name="Zhou J."/>
            <person name="Xu C."/>
            <person name="Bowers J.E."/>
            <person name="Van der Hulst R."/>
            <person name="Ayyampalayam S."/>
            <person name="Mercati F."/>
            <person name="Riccardi P."/>
            <person name="McKain M.R."/>
            <person name="Kakrana A."/>
            <person name="Tang H."/>
            <person name="Ray J."/>
            <person name="Groenendijk J."/>
            <person name="Arikit S."/>
            <person name="Mathioni S.M."/>
            <person name="Nakano M."/>
            <person name="Shan H."/>
            <person name="Telgmann-Rauber A."/>
            <person name="Kanno A."/>
            <person name="Yue Z."/>
            <person name="Chen H."/>
            <person name="Li W."/>
            <person name="Chen Y."/>
            <person name="Xu X."/>
            <person name="Zhang Y."/>
            <person name="Luo S."/>
            <person name="Chen H."/>
            <person name="Gao J."/>
            <person name="Mao Z."/>
            <person name="Pires J.C."/>
            <person name="Luo M."/>
            <person name="Kudrna D."/>
            <person name="Wing R.A."/>
            <person name="Meyers B.C."/>
            <person name="Yi K."/>
            <person name="Kong H."/>
            <person name="Lavrijsen P."/>
            <person name="Sunseri F."/>
            <person name="Falavigna A."/>
            <person name="Ye Y."/>
            <person name="Leebens-Mack J.H."/>
            <person name="Chen G."/>
        </authorList>
    </citation>
    <scope>NUCLEOTIDE SEQUENCE [LARGE SCALE GENOMIC DNA]</scope>
    <source>
        <strain evidence="4">cv. DH0086</strain>
    </source>
</reference>
<dbReference type="OMA" id="QEWEMIP"/>
<sequence>MEPSTDLQDWELLNESDSGPNPKPKPCEPLDSDDGAINPDYFSLSPIKSRQSEDEIDEGGVDSDNPSWLDPDSDSRYHSIKDSRSFSSDESSEELGFEKKEAVGDGELGKDGSLDGSGVRVWWRMPLEVLKVWVLRARPVWSISIAAAIIGVLMLGRKLYKMKQKGRSIPLKIAIDDKRASQFIGSLLHVSMKHSPVMKRAPLIRPSLPTSSLASWPMASLR</sequence>
<dbReference type="PANTHER" id="PTHR33646:SF6">
    <property type="entry name" value="TRANSMEMBRANE PROTEIN"/>
    <property type="match status" value="1"/>
</dbReference>